<keyword evidence="1" id="KW-0812">Transmembrane</keyword>
<keyword evidence="1" id="KW-1133">Transmembrane helix</keyword>
<organism evidence="2 3">
    <name type="scientific">Edwardsiella tarda (strain FL6-60)</name>
    <dbReference type="NCBI Taxonomy" id="718251"/>
    <lineage>
        <taxon>Bacteria</taxon>
        <taxon>Pseudomonadati</taxon>
        <taxon>Pseudomonadota</taxon>
        <taxon>Gammaproteobacteria</taxon>
        <taxon>Enterobacterales</taxon>
        <taxon>Hafniaceae</taxon>
        <taxon>Edwardsiella</taxon>
    </lineage>
</organism>
<reference evidence="2 3" key="2">
    <citation type="journal article" date="2011" name="BMC Immunol.">
        <title>Comparison of static immersion and intravenous injection systems for exposure of zebrafish embryos to the natural pathogen Edwardsiella tarda.</title>
        <authorList>
            <person name="van Soest J.J."/>
            <person name="Stockhammer O.W."/>
            <person name="Ordas A."/>
            <person name="Bloemberg G.V."/>
            <person name="Spaink H.P."/>
            <person name="Meijer A.H."/>
        </authorList>
    </citation>
    <scope>NUCLEOTIDE SEQUENCE [LARGE SCALE GENOMIC DNA]</scope>
    <source>
        <strain evidence="2 3">FL6-60</strain>
    </source>
</reference>
<evidence type="ECO:0008006" key="4">
    <source>
        <dbReference type="Google" id="ProtNLM"/>
    </source>
</evidence>
<feature type="transmembrane region" description="Helical" evidence="1">
    <location>
        <begin position="128"/>
        <end position="153"/>
    </location>
</feature>
<dbReference type="PATRIC" id="fig|718251.5.peg.284"/>
<protein>
    <recommendedName>
        <fullName evidence="4">MotA/TolQ/ExbB proton channel domain-containing protein</fullName>
    </recommendedName>
</protein>
<keyword evidence="1" id="KW-0472">Membrane</keyword>
<dbReference type="HOGENOM" id="CLU_071583_0_0_6"/>
<proteinExistence type="predicted"/>
<dbReference type="AlphaFoldDB" id="A0A0H3DML1"/>
<dbReference type="KEGG" id="etd:ETAF_0275"/>
<feature type="transmembrane region" description="Helical" evidence="1">
    <location>
        <begin position="36"/>
        <end position="57"/>
    </location>
</feature>
<reference evidence="3" key="1">
    <citation type="submission" date="2010-08" db="EMBL/GenBank/DDBJ databases">
        <title>Genome comparisons of Edwardsiella bacteria analysed using deep sequencing technology.</title>
        <authorList>
            <person name="van Soest J.J."/>
            <person name="Henkel C.V."/>
            <person name="Jansen H.J."/>
            <person name="van den Hondel C.A.M.J.J."/>
            <person name="Bloemberg G.V."/>
            <person name="Meijer A.H."/>
            <person name="Spaink H.P."/>
        </authorList>
    </citation>
    <scope>NUCLEOTIDE SEQUENCE [LARGE SCALE GENOMIC DNA]</scope>
    <source>
        <strain evidence="3">FL6-60</strain>
    </source>
</reference>
<keyword evidence="3" id="KW-1185">Reference proteome</keyword>
<evidence type="ECO:0000256" key="1">
    <source>
        <dbReference type="SAM" id="Phobius"/>
    </source>
</evidence>
<dbReference type="EMBL" id="CP002154">
    <property type="protein sequence ID" value="ADM40399.1"/>
    <property type="molecule type" value="Genomic_DNA"/>
</dbReference>
<dbReference type="Proteomes" id="UP000002230">
    <property type="component" value="Chromosome"/>
</dbReference>
<feature type="transmembrane region" description="Helical" evidence="1">
    <location>
        <begin position="78"/>
        <end position="98"/>
    </location>
</feature>
<gene>
    <name evidence="2" type="ordered locus">ETAF_0275</name>
</gene>
<evidence type="ECO:0000313" key="3">
    <source>
        <dbReference type="Proteomes" id="UP000002230"/>
    </source>
</evidence>
<name>A0A0H3DML1_EDWTF</name>
<sequence length="366" mass="40748">MYWLGLLFYILSGLSYVAFPAVKNMVNQALLLAPQISYACAVLFIYPLAIFLCHLIFRIKSKKYYLLLATQTKLAASIAVSLGLIGTFIGLTDMILAISSSLGGDGNLATKMNAMISSISTALGAMSYAFLTSIVGVSISVLLLISLSFWAFYYKSEKEDDSKPERERSLELQELLKRISVIESVNVNIANKLIAIPENTQLTEMLAKNSADMVMHLGKIEEGLQTIGHSIKKVGEENIEKSSHMLEILSGIEGNGISTGNKLERCIERLSEFNIQMNVQRIMFKEHFENVCDSGISNAKSINEMLAAQATQTNLFKEHFEFVQKMSHANHEQLKNIIDSQANYINEQGRFKNKLKDVLKVIANEN</sequence>
<accession>A0A0H3DML1</accession>
<evidence type="ECO:0000313" key="2">
    <source>
        <dbReference type="EMBL" id="ADM40399.1"/>
    </source>
</evidence>